<evidence type="ECO:0000256" key="1">
    <source>
        <dbReference type="SAM" id="MobiDB-lite"/>
    </source>
</evidence>
<sequence>MVLTLRPDFRVPPVDGLVVGTQRGFGTGEVHEAGYVALGIPFPRSCAAVTARKAWADTARVLCRYQPTQRRTPYWSRPHSFFALRKHSSVFQRHPVTRTRSVAAASSGARTTSRRALHHGSTTAPSTAHNPPPTG</sequence>
<feature type="region of interest" description="Disordered" evidence="1">
    <location>
        <begin position="96"/>
        <end position="135"/>
    </location>
</feature>
<dbReference type="EMBL" id="JACHJI010000016">
    <property type="protein sequence ID" value="MBB4902473.1"/>
    <property type="molecule type" value="Genomic_DNA"/>
</dbReference>
<gene>
    <name evidence="2" type="ORF">FHS37_006570</name>
</gene>
<organism evidence="2 3">
    <name type="scientific">Streptomyces griseomycini</name>
    <dbReference type="NCBI Taxonomy" id="66895"/>
    <lineage>
        <taxon>Bacteria</taxon>
        <taxon>Bacillati</taxon>
        <taxon>Actinomycetota</taxon>
        <taxon>Actinomycetes</taxon>
        <taxon>Kitasatosporales</taxon>
        <taxon>Streptomycetaceae</taxon>
        <taxon>Streptomyces</taxon>
    </lineage>
</organism>
<feature type="compositionally biased region" description="Polar residues" evidence="1">
    <location>
        <begin position="120"/>
        <end position="129"/>
    </location>
</feature>
<protein>
    <submittedName>
        <fullName evidence="2">Uncharacterized protein</fullName>
    </submittedName>
</protein>
<reference evidence="2 3" key="1">
    <citation type="submission" date="2020-08" db="EMBL/GenBank/DDBJ databases">
        <title>Genomic Encyclopedia of Type Strains, Phase III (KMG-III): the genomes of soil and plant-associated and newly described type strains.</title>
        <authorList>
            <person name="Whitman W."/>
        </authorList>
    </citation>
    <scope>NUCLEOTIDE SEQUENCE [LARGE SCALE GENOMIC DNA]</scope>
    <source>
        <strain evidence="2 3">CECT 3273</strain>
    </source>
</reference>
<feature type="compositionally biased region" description="Low complexity" evidence="1">
    <location>
        <begin position="98"/>
        <end position="111"/>
    </location>
</feature>
<dbReference type="AlphaFoldDB" id="A0A7W7V9V8"/>
<evidence type="ECO:0000313" key="3">
    <source>
        <dbReference type="Proteomes" id="UP000579523"/>
    </source>
</evidence>
<accession>A0A7W7V9V8</accession>
<name>A0A7W7V9V8_9ACTN</name>
<dbReference type="RefSeq" id="WP_184827814.1">
    <property type="nucleotide sequence ID" value="NZ_BMTK01000023.1"/>
</dbReference>
<evidence type="ECO:0000313" key="2">
    <source>
        <dbReference type="EMBL" id="MBB4902473.1"/>
    </source>
</evidence>
<dbReference type="Proteomes" id="UP000579523">
    <property type="component" value="Unassembled WGS sequence"/>
</dbReference>
<comment type="caution">
    <text evidence="2">The sequence shown here is derived from an EMBL/GenBank/DDBJ whole genome shotgun (WGS) entry which is preliminary data.</text>
</comment>
<proteinExistence type="predicted"/>
<keyword evidence="3" id="KW-1185">Reference proteome</keyword>